<dbReference type="GO" id="GO:0015031">
    <property type="term" value="P:protein transport"/>
    <property type="evidence" value="ECO:0007669"/>
    <property type="project" value="UniProtKB-KW"/>
</dbReference>
<keyword evidence="8 12" id="KW-0812">Transmembrane</keyword>
<accession>A0A2P7TXB5</accession>
<evidence type="ECO:0000256" key="12">
    <source>
        <dbReference type="RuleBase" id="RU003879"/>
    </source>
</evidence>
<dbReference type="OrthoDB" id="9798629at2"/>
<evidence type="ECO:0000256" key="1">
    <source>
        <dbReference type="ARBA" id="ARBA00003540"/>
    </source>
</evidence>
<name>A0A2P7TXB5_9NEIS</name>
<dbReference type="GO" id="GO:0005886">
    <property type="term" value="C:plasma membrane"/>
    <property type="evidence" value="ECO:0007669"/>
    <property type="project" value="UniProtKB-SubCell"/>
</dbReference>
<evidence type="ECO:0000256" key="10">
    <source>
        <dbReference type="ARBA" id="ARBA00022989"/>
    </source>
</evidence>
<dbReference type="RefSeq" id="WP_106743094.1">
    <property type="nucleotide sequence ID" value="NZ_PXYY01000122.1"/>
</dbReference>
<evidence type="ECO:0000256" key="11">
    <source>
        <dbReference type="ARBA" id="ARBA00023136"/>
    </source>
</evidence>
<reference evidence="14 15" key="1">
    <citation type="submission" date="2018-03" db="EMBL/GenBank/DDBJ databases">
        <title>Neisseria weixii sp. nov., isolated from the intestinal contents of Tibetan Plateau pika (Ochotona curzoniae) in Yushu, Qinghai Province, China.</title>
        <authorList>
            <person name="Gui Z."/>
        </authorList>
    </citation>
    <scope>NUCLEOTIDE SEQUENCE [LARGE SCALE GENOMIC DNA]</scope>
    <source>
        <strain evidence="14 15">ATCC 51483</strain>
    </source>
</reference>
<keyword evidence="11 13" id="KW-0472">Membrane</keyword>
<dbReference type="Proteomes" id="UP000241868">
    <property type="component" value="Unassembled WGS sequence"/>
</dbReference>
<comment type="subunit">
    <text evidence="4">The accessory proteins ExbB and ExbD seem to form a complex with TonB.</text>
</comment>
<evidence type="ECO:0000256" key="6">
    <source>
        <dbReference type="ARBA" id="ARBA00022475"/>
    </source>
</evidence>
<proteinExistence type="inferred from homology"/>
<dbReference type="Pfam" id="PF02472">
    <property type="entry name" value="ExbD"/>
    <property type="match status" value="1"/>
</dbReference>
<keyword evidence="10 13" id="KW-1133">Transmembrane helix</keyword>
<feature type="transmembrane region" description="Helical" evidence="13">
    <location>
        <begin position="20"/>
        <end position="41"/>
    </location>
</feature>
<sequence>MAFGSMNSGDDDAPMSDINVTPLVDVMLVLLIVFMITMPVLTHSIPLELPTASEQAAKKHAQPKEPLRVTIGADGAYYIGADSANKITIEEVKARLKEAKTANEDTIVAIAADKAVEYDYVNKALGAVQESGISKIGFVTETKAE</sequence>
<dbReference type="PANTHER" id="PTHR30558:SF12">
    <property type="entry name" value="BIOPOLYMER TRANSPORT PROTEIN EXBD"/>
    <property type="match status" value="1"/>
</dbReference>
<evidence type="ECO:0000256" key="5">
    <source>
        <dbReference type="ARBA" id="ARBA00022448"/>
    </source>
</evidence>
<evidence type="ECO:0000313" key="14">
    <source>
        <dbReference type="EMBL" id="PSJ79357.1"/>
    </source>
</evidence>
<evidence type="ECO:0000256" key="9">
    <source>
        <dbReference type="ARBA" id="ARBA00022927"/>
    </source>
</evidence>
<dbReference type="Gene3D" id="3.30.420.270">
    <property type="match status" value="1"/>
</dbReference>
<keyword evidence="9 12" id="KW-0653">Protein transport</keyword>
<evidence type="ECO:0000313" key="15">
    <source>
        <dbReference type="Proteomes" id="UP000241868"/>
    </source>
</evidence>
<comment type="caution">
    <text evidence="14">The sequence shown here is derived from an EMBL/GenBank/DDBJ whole genome shotgun (WGS) entry which is preliminary data.</text>
</comment>
<organism evidence="14 15">
    <name type="scientific">Neisseria iguanae</name>
    <dbReference type="NCBI Taxonomy" id="90242"/>
    <lineage>
        <taxon>Bacteria</taxon>
        <taxon>Pseudomonadati</taxon>
        <taxon>Pseudomonadota</taxon>
        <taxon>Betaproteobacteria</taxon>
        <taxon>Neisseriales</taxon>
        <taxon>Neisseriaceae</taxon>
        <taxon>Neisseria</taxon>
    </lineage>
</organism>
<protein>
    <submittedName>
        <fullName evidence="14">Biopolymer transporter ExbD</fullName>
    </submittedName>
</protein>
<comment type="function">
    <text evidence="1">Involved in the TonB-dependent energy-dependent transport of various receptor-bound substrates.</text>
</comment>
<evidence type="ECO:0000256" key="3">
    <source>
        <dbReference type="ARBA" id="ARBA00005811"/>
    </source>
</evidence>
<evidence type="ECO:0000256" key="4">
    <source>
        <dbReference type="ARBA" id="ARBA00011471"/>
    </source>
</evidence>
<keyword evidence="6" id="KW-1003">Cell membrane</keyword>
<gene>
    <name evidence="14" type="ORF">C7N83_12665</name>
</gene>
<dbReference type="GO" id="GO:0022857">
    <property type="term" value="F:transmembrane transporter activity"/>
    <property type="evidence" value="ECO:0007669"/>
    <property type="project" value="InterPro"/>
</dbReference>
<evidence type="ECO:0000256" key="2">
    <source>
        <dbReference type="ARBA" id="ARBA00004249"/>
    </source>
</evidence>
<evidence type="ECO:0000256" key="13">
    <source>
        <dbReference type="SAM" id="Phobius"/>
    </source>
</evidence>
<keyword evidence="5 12" id="KW-0813">Transport</keyword>
<comment type="subcellular location">
    <subcellularLocation>
        <location evidence="2">Cell inner membrane</location>
        <topology evidence="2">Single-pass type II membrane protein</topology>
    </subcellularLocation>
    <subcellularLocation>
        <location evidence="12">Cell membrane</location>
        <topology evidence="12">Single-pass type II membrane protein</topology>
    </subcellularLocation>
</comment>
<evidence type="ECO:0000256" key="8">
    <source>
        <dbReference type="ARBA" id="ARBA00022692"/>
    </source>
</evidence>
<dbReference type="AlphaFoldDB" id="A0A2P7TXB5"/>
<evidence type="ECO:0000256" key="7">
    <source>
        <dbReference type="ARBA" id="ARBA00022519"/>
    </source>
</evidence>
<dbReference type="EMBL" id="PXYY01000122">
    <property type="protein sequence ID" value="PSJ79357.1"/>
    <property type="molecule type" value="Genomic_DNA"/>
</dbReference>
<dbReference type="PANTHER" id="PTHR30558">
    <property type="entry name" value="EXBD MEMBRANE COMPONENT OF PMF-DRIVEN MACROMOLECULE IMPORT SYSTEM"/>
    <property type="match status" value="1"/>
</dbReference>
<comment type="similarity">
    <text evidence="3 12">Belongs to the ExbD/TolR family.</text>
</comment>
<keyword evidence="7" id="KW-0997">Cell inner membrane</keyword>
<keyword evidence="15" id="KW-1185">Reference proteome</keyword>
<dbReference type="InterPro" id="IPR003400">
    <property type="entry name" value="ExbD"/>
</dbReference>